<dbReference type="NCBIfam" id="TIGR02970">
    <property type="entry name" value="succ_dehyd_cytB"/>
    <property type="match status" value="1"/>
</dbReference>
<dbReference type="GO" id="GO:0006121">
    <property type="term" value="P:mitochondrial electron transport, succinate to ubiquinone"/>
    <property type="evidence" value="ECO:0007669"/>
    <property type="project" value="TreeGrafter"/>
</dbReference>
<accession>U4KW52</accession>
<dbReference type="OrthoDB" id="588261at2759"/>
<evidence type="ECO:0000256" key="1">
    <source>
        <dbReference type="ARBA" id="ARBA00004370"/>
    </source>
</evidence>
<evidence type="ECO:0000256" key="5">
    <source>
        <dbReference type="ARBA" id="ARBA00022989"/>
    </source>
</evidence>
<keyword evidence="7 8" id="KW-0472">Membrane</keyword>
<keyword evidence="2" id="KW-0349">Heme</keyword>
<keyword evidence="5 8" id="KW-1133">Transmembrane helix</keyword>
<dbReference type="OMA" id="LTWMLSG"/>
<dbReference type="Gene3D" id="1.20.1300.10">
    <property type="entry name" value="Fumarate reductase/succinate dehydrogenase, transmembrane subunit"/>
    <property type="match status" value="1"/>
</dbReference>
<sequence length="190" mass="20890">MASRILTRPLFAPQLASPLRRAAATQIRLAATKPYSDAPHANTIISKPGHESIINSTSADAYELLVAQRKNRPIAPHLSIYQPQLTWYSSAANRITGVTLSGLIYLYFMGYAAGLPLDSATVAASFGAFPYGVKLLTKFGLAAPFTYHSWNSCRHLVWDTGRMLDLKNYYRSGYAMLAVTAATTLWLVYV</sequence>
<organism evidence="9 10">
    <name type="scientific">Pyronema omphalodes (strain CBS 100304)</name>
    <name type="common">Pyronema confluens</name>
    <dbReference type="NCBI Taxonomy" id="1076935"/>
    <lineage>
        <taxon>Eukaryota</taxon>
        <taxon>Fungi</taxon>
        <taxon>Dikarya</taxon>
        <taxon>Ascomycota</taxon>
        <taxon>Pezizomycotina</taxon>
        <taxon>Pezizomycetes</taxon>
        <taxon>Pezizales</taxon>
        <taxon>Pyronemataceae</taxon>
        <taxon>Pyronema</taxon>
    </lineage>
</organism>
<dbReference type="CDD" id="cd03499">
    <property type="entry name" value="SQR_TypeC_SdhC"/>
    <property type="match status" value="1"/>
</dbReference>
<comment type="subcellular location">
    <subcellularLocation>
        <location evidence="1">Membrane</location>
    </subcellularLocation>
</comment>
<dbReference type="InterPro" id="IPR034804">
    <property type="entry name" value="SQR/QFR_C/D"/>
</dbReference>
<evidence type="ECO:0000256" key="2">
    <source>
        <dbReference type="ARBA" id="ARBA00022617"/>
    </source>
</evidence>
<dbReference type="PANTHER" id="PTHR10978:SF5">
    <property type="entry name" value="SUCCINATE DEHYDROGENASE CYTOCHROME B560 SUBUNIT, MITOCHONDRIAL"/>
    <property type="match status" value="1"/>
</dbReference>
<dbReference type="Pfam" id="PF01127">
    <property type="entry name" value="Sdh_cyt"/>
    <property type="match status" value="1"/>
</dbReference>
<dbReference type="InterPro" id="IPR000701">
    <property type="entry name" value="SuccDH_FuR_B_TM-su"/>
</dbReference>
<keyword evidence="6" id="KW-0408">Iron</keyword>
<dbReference type="SUPFAM" id="SSF81343">
    <property type="entry name" value="Fumarate reductase respiratory complex transmembrane subunits"/>
    <property type="match status" value="1"/>
</dbReference>
<evidence type="ECO:0000313" key="9">
    <source>
        <dbReference type="EMBL" id="CCX05296.1"/>
    </source>
</evidence>
<evidence type="ECO:0000256" key="7">
    <source>
        <dbReference type="ARBA" id="ARBA00023136"/>
    </source>
</evidence>
<feature type="transmembrane region" description="Helical" evidence="8">
    <location>
        <begin position="172"/>
        <end position="189"/>
    </location>
</feature>
<name>U4KW52_PYROM</name>
<dbReference type="GO" id="GO:0006099">
    <property type="term" value="P:tricarboxylic acid cycle"/>
    <property type="evidence" value="ECO:0007669"/>
    <property type="project" value="InterPro"/>
</dbReference>
<protein>
    <submittedName>
        <fullName evidence="9">Similar to Succinate dehydrogenase cytochrome B subunit, mitochondrial acc. no. O74882</fullName>
    </submittedName>
</protein>
<dbReference type="eggNOG" id="KOG0449">
    <property type="taxonomic scope" value="Eukaryota"/>
</dbReference>
<dbReference type="Proteomes" id="UP000018144">
    <property type="component" value="Unassembled WGS sequence"/>
</dbReference>
<keyword evidence="10" id="KW-1185">Reference proteome</keyword>
<dbReference type="STRING" id="1076935.U4KW52"/>
<keyword evidence="4" id="KW-0479">Metal-binding</keyword>
<keyword evidence="3 8" id="KW-0812">Transmembrane</keyword>
<evidence type="ECO:0000256" key="6">
    <source>
        <dbReference type="ARBA" id="ARBA00023004"/>
    </source>
</evidence>
<dbReference type="PANTHER" id="PTHR10978">
    <property type="entry name" value="SUCCINATE DEHYDROGENASE CYTOCHROME B560 SUBUNIT"/>
    <property type="match status" value="1"/>
</dbReference>
<dbReference type="AlphaFoldDB" id="U4KW52"/>
<dbReference type="GO" id="GO:0046872">
    <property type="term" value="F:metal ion binding"/>
    <property type="evidence" value="ECO:0007669"/>
    <property type="project" value="UniProtKB-KW"/>
</dbReference>
<evidence type="ECO:0000313" key="10">
    <source>
        <dbReference type="Proteomes" id="UP000018144"/>
    </source>
</evidence>
<dbReference type="InterPro" id="IPR014314">
    <property type="entry name" value="Succ_DH_cytb556"/>
</dbReference>
<gene>
    <name evidence="9" type="ORF">PCON_04883</name>
</gene>
<reference evidence="9 10" key="1">
    <citation type="journal article" date="2013" name="PLoS Genet.">
        <title>The genome and development-dependent transcriptomes of Pyronema confluens: a window into fungal evolution.</title>
        <authorList>
            <person name="Traeger S."/>
            <person name="Altegoer F."/>
            <person name="Freitag M."/>
            <person name="Gabaldon T."/>
            <person name="Kempken F."/>
            <person name="Kumar A."/>
            <person name="Marcet-Houben M."/>
            <person name="Poggeler S."/>
            <person name="Stajich J.E."/>
            <person name="Nowrousian M."/>
        </authorList>
    </citation>
    <scope>NUCLEOTIDE SEQUENCE [LARGE SCALE GENOMIC DNA]</scope>
    <source>
        <strain evidence="10">CBS 100304</strain>
        <tissue evidence="9">Vegetative mycelium</tissue>
    </source>
</reference>
<evidence type="ECO:0000256" key="8">
    <source>
        <dbReference type="SAM" id="Phobius"/>
    </source>
</evidence>
<dbReference type="GO" id="GO:0016020">
    <property type="term" value="C:membrane"/>
    <property type="evidence" value="ECO:0007669"/>
    <property type="project" value="UniProtKB-SubCell"/>
</dbReference>
<dbReference type="EMBL" id="HF935244">
    <property type="protein sequence ID" value="CCX05296.1"/>
    <property type="molecule type" value="Genomic_DNA"/>
</dbReference>
<evidence type="ECO:0000256" key="3">
    <source>
        <dbReference type="ARBA" id="ARBA00022692"/>
    </source>
</evidence>
<proteinExistence type="predicted"/>
<evidence type="ECO:0000256" key="4">
    <source>
        <dbReference type="ARBA" id="ARBA00022723"/>
    </source>
</evidence>
<dbReference type="GO" id="GO:0005739">
    <property type="term" value="C:mitochondrion"/>
    <property type="evidence" value="ECO:0007669"/>
    <property type="project" value="GOC"/>
</dbReference>
<dbReference type="GO" id="GO:0009055">
    <property type="term" value="F:electron transfer activity"/>
    <property type="evidence" value="ECO:0007669"/>
    <property type="project" value="InterPro"/>
</dbReference>